<keyword evidence="1" id="KW-0732">Signal</keyword>
<keyword evidence="4" id="KW-1185">Reference proteome</keyword>
<organism evidence="2 4">
    <name type="scientific">Burkholderia singularis</name>
    <dbReference type="NCBI Taxonomy" id="1503053"/>
    <lineage>
        <taxon>Bacteria</taxon>
        <taxon>Pseudomonadati</taxon>
        <taxon>Pseudomonadota</taxon>
        <taxon>Betaproteobacteria</taxon>
        <taxon>Burkholderiales</taxon>
        <taxon>Burkholderiaceae</taxon>
        <taxon>Burkholderia</taxon>
        <taxon>pseudomallei group</taxon>
    </lineage>
</organism>
<dbReference type="PANTHER" id="PTHR38008:SF2">
    <property type="entry name" value="HEMOLYSIN"/>
    <property type="match status" value="1"/>
</dbReference>
<evidence type="ECO:0000313" key="4">
    <source>
        <dbReference type="Proteomes" id="UP000062788"/>
    </source>
</evidence>
<name>A0A118DQL5_9BURK</name>
<feature type="chain" id="PRO_5015049883" evidence="1">
    <location>
        <begin position="21"/>
        <end position="98"/>
    </location>
</feature>
<evidence type="ECO:0000313" key="3">
    <source>
        <dbReference type="EMBL" id="SMG01192.1"/>
    </source>
</evidence>
<dbReference type="InterPro" id="IPR005590">
    <property type="entry name" value="DUF333"/>
</dbReference>
<accession>A0A118DQL5</accession>
<proteinExistence type="predicted"/>
<evidence type="ECO:0000313" key="5">
    <source>
        <dbReference type="Proteomes" id="UP000198460"/>
    </source>
</evidence>
<dbReference type="Proteomes" id="UP000062788">
    <property type="component" value="Unassembled WGS sequence"/>
</dbReference>
<reference evidence="2 4" key="1">
    <citation type="submission" date="2015-11" db="EMBL/GenBank/DDBJ databases">
        <title>Expanding the genomic diversity of Burkholderia species for the development of highly accurate diagnostics.</title>
        <authorList>
            <person name="Sahl J."/>
            <person name="Keim P."/>
            <person name="Wagner D."/>
        </authorList>
    </citation>
    <scope>NUCLEOTIDE SEQUENCE [LARGE SCALE GENOMIC DNA]</scope>
    <source>
        <strain evidence="2 4">TSV85</strain>
    </source>
</reference>
<reference evidence="3 5" key="2">
    <citation type="submission" date="2017-04" db="EMBL/GenBank/DDBJ databases">
        <authorList>
            <person name="Afonso C.L."/>
            <person name="Miller P.J."/>
            <person name="Scott M.A."/>
            <person name="Spackman E."/>
            <person name="Goraichik I."/>
            <person name="Dimitrov K.M."/>
            <person name="Suarez D.L."/>
            <person name="Swayne D.E."/>
        </authorList>
    </citation>
    <scope>NUCLEOTIDE SEQUENCE [LARGE SCALE GENOMIC DNA]</scope>
    <source>
        <strain evidence="3">LMG 28154</strain>
    </source>
</reference>
<gene>
    <name evidence="3" type="ORF">BSIN_4226</name>
    <name evidence="2" type="ORF">WS67_00470</name>
</gene>
<feature type="signal peptide" evidence="1">
    <location>
        <begin position="1"/>
        <end position="20"/>
    </location>
</feature>
<dbReference type="EMBL" id="FXAN01000069">
    <property type="protein sequence ID" value="SMG01192.1"/>
    <property type="molecule type" value="Genomic_DNA"/>
</dbReference>
<dbReference type="Proteomes" id="UP000198460">
    <property type="component" value="Unassembled WGS sequence"/>
</dbReference>
<dbReference type="RefSeq" id="WP_059513122.1">
    <property type="nucleotide sequence ID" value="NZ_FXAN01000069.1"/>
</dbReference>
<dbReference type="PANTHER" id="PTHR38008">
    <property type="entry name" value="HEMOLYSIN-RELATED"/>
    <property type="match status" value="1"/>
</dbReference>
<dbReference type="AlphaFoldDB" id="A0A118DQL5"/>
<dbReference type="Pfam" id="PF03891">
    <property type="entry name" value="DUF333"/>
    <property type="match status" value="1"/>
</dbReference>
<evidence type="ECO:0000313" key="2">
    <source>
        <dbReference type="EMBL" id="KVE29736.1"/>
    </source>
</evidence>
<protein>
    <submittedName>
        <fullName evidence="3">Putative hemolysin</fullName>
    </submittedName>
</protein>
<evidence type="ECO:0000256" key="1">
    <source>
        <dbReference type="SAM" id="SignalP"/>
    </source>
</evidence>
<dbReference type="EMBL" id="LOWA01000011">
    <property type="protein sequence ID" value="KVE29736.1"/>
    <property type="molecule type" value="Genomic_DNA"/>
</dbReference>
<dbReference type="OrthoDB" id="148878at2"/>
<sequence length="98" mass="10423">MFARSLRSLAWVAGIAPAFAQPQPAAPDAAHANPASVHCEKLGGKVAIHDGAHGQYGVCVFKDGRECDEWVLYRDGRCVPLDARGWPIAARSAKPASK</sequence>